<dbReference type="RefSeq" id="WP_336601657.1">
    <property type="nucleotide sequence ID" value="NZ_JACFYJ010000092.1"/>
</dbReference>
<sequence length="190" mass="21772">MSEDQTEFRQKFIDDFVDFMNRCNFHYAASRSFSNILCDIAYCYRPSIRYWERLTTALIIEALETYMPTLGTDHPDNVSFLQERIADHLYMRQHDERNALLLATLPAATRPENAEEAADWICEELERIGDEEHLEFAERDGAKCGEAALIHLAVLETGANDNRVLDPHADYAHFLLAQAKASSQSSRGVR</sequence>
<evidence type="ECO:0000313" key="2">
    <source>
        <dbReference type="Proteomes" id="UP001386437"/>
    </source>
</evidence>
<evidence type="ECO:0000313" key="1">
    <source>
        <dbReference type="EMBL" id="MEI6001998.1"/>
    </source>
</evidence>
<proteinExistence type="predicted"/>
<accession>A0ABU8J224</accession>
<organism evidence="1 2">
    <name type="scientific">Paraburkholderia bengalensis</name>
    <dbReference type="NCBI Taxonomy" id="2747562"/>
    <lineage>
        <taxon>Bacteria</taxon>
        <taxon>Pseudomonadati</taxon>
        <taxon>Pseudomonadota</taxon>
        <taxon>Betaproteobacteria</taxon>
        <taxon>Burkholderiales</taxon>
        <taxon>Burkholderiaceae</taxon>
        <taxon>Paraburkholderia</taxon>
    </lineage>
</organism>
<dbReference type="Proteomes" id="UP001386437">
    <property type="component" value="Unassembled WGS sequence"/>
</dbReference>
<protein>
    <submittedName>
        <fullName evidence="1">Uncharacterized protein</fullName>
    </submittedName>
</protein>
<reference evidence="1 2" key="1">
    <citation type="journal article" date="2022" name="Arch. Microbiol.">
        <title>Paraburkholderia bengalensis sp. nov. isolated from roots of Oryza sativa, IR64.</title>
        <authorList>
            <person name="Nag P."/>
            <person name="Mondal N."/>
            <person name="Sarkar J."/>
            <person name="Das S."/>
        </authorList>
    </citation>
    <scope>NUCLEOTIDE SEQUENCE [LARGE SCALE GENOMIC DNA]</scope>
    <source>
        <strain evidence="1 2">IR64_4_BI</strain>
    </source>
</reference>
<keyword evidence="2" id="KW-1185">Reference proteome</keyword>
<name>A0ABU8J224_9BURK</name>
<gene>
    <name evidence="1" type="ORF">H3V53_34175</name>
</gene>
<dbReference type="EMBL" id="JACFYJ010000092">
    <property type="protein sequence ID" value="MEI6001998.1"/>
    <property type="molecule type" value="Genomic_DNA"/>
</dbReference>
<comment type="caution">
    <text evidence="1">The sequence shown here is derived from an EMBL/GenBank/DDBJ whole genome shotgun (WGS) entry which is preliminary data.</text>
</comment>